<dbReference type="Gene3D" id="3.40.50.1820">
    <property type="entry name" value="alpha/beta hydrolase"/>
    <property type="match status" value="1"/>
</dbReference>
<protein>
    <submittedName>
        <fullName evidence="2">Alpha/beta fold hydrolase</fullName>
    </submittedName>
</protein>
<name>A0A7Y6EZ57_9ACTN</name>
<reference evidence="2 3" key="1">
    <citation type="submission" date="2020-03" db="EMBL/GenBank/DDBJ databases">
        <title>Complete genome sequence of sixteen Streptomyces strains facilitates identification of candidate genes involved in plant growth-promotion in grain legumes and cereals.</title>
        <authorList>
            <person name="Gopalakrishnan S."/>
            <person name="Thakur V."/>
            <person name="Saxena R."/>
            <person name="Vadlamudi S."/>
            <person name="Purohit S."/>
            <person name="Kumar V."/>
            <person name="Rathore A."/>
            <person name="Chitikineni A."/>
            <person name="Varshney R.K."/>
        </authorList>
    </citation>
    <scope>NUCLEOTIDE SEQUENCE [LARGE SCALE GENOMIC DNA]</scope>
    <source>
        <strain evidence="2 3">KAI-180</strain>
    </source>
</reference>
<dbReference type="GO" id="GO:0016787">
    <property type="term" value="F:hydrolase activity"/>
    <property type="evidence" value="ECO:0007669"/>
    <property type="project" value="UniProtKB-KW"/>
</dbReference>
<organism evidence="2 3">
    <name type="scientific">Streptomyces odorifer</name>
    <dbReference type="NCBI Taxonomy" id="53450"/>
    <lineage>
        <taxon>Bacteria</taxon>
        <taxon>Bacillati</taxon>
        <taxon>Actinomycetota</taxon>
        <taxon>Actinomycetes</taxon>
        <taxon>Kitasatosporales</taxon>
        <taxon>Streptomycetaceae</taxon>
        <taxon>Streptomyces</taxon>
        <taxon>Streptomyces albidoflavus group</taxon>
    </lineage>
</organism>
<sequence>MWYICTMSMGEFKSDKAAERYRAVHAYVLDQVWPGPRTAVDVSTSFGTTRVLRVGPASVEPIVLLPGAGGNSLMWHVYVEALAAHRTVIAVDTIGEAGASTQTAPVADGRDGAAWLEEVLDGLEVSAAHVVGCSYGGWLALNHQIHHPGRTATLTLLDPAGFADPGLRFYTWLIAGGLAGLAPRALRPRLARLVGNTAILDTELMRLGRAGVGFRRALPAARALTDEELGRLTAPALFLLGERSALHDAREVAARVGALVDTAEVEIVPGAGHALPTDRPALVAERILKMAAGR</sequence>
<dbReference type="Pfam" id="PF12697">
    <property type="entry name" value="Abhydrolase_6"/>
    <property type="match status" value="1"/>
</dbReference>
<dbReference type="InterPro" id="IPR000073">
    <property type="entry name" value="AB_hydrolase_1"/>
</dbReference>
<dbReference type="PANTHER" id="PTHR43798:SF33">
    <property type="entry name" value="HYDROLASE, PUTATIVE (AFU_ORTHOLOGUE AFUA_2G14860)-RELATED"/>
    <property type="match status" value="1"/>
</dbReference>
<evidence type="ECO:0000313" key="3">
    <source>
        <dbReference type="Proteomes" id="UP000540128"/>
    </source>
</evidence>
<dbReference type="InterPro" id="IPR029058">
    <property type="entry name" value="AB_hydrolase_fold"/>
</dbReference>
<accession>A0A7Y6EZ57</accession>
<proteinExistence type="predicted"/>
<comment type="caution">
    <text evidence="2">The sequence shown here is derived from an EMBL/GenBank/DDBJ whole genome shotgun (WGS) entry which is preliminary data.</text>
</comment>
<gene>
    <name evidence="2" type="ORF">G6W59_01610</name>
</gene>
<dbReference type="PANTHER" id="PTHR43798">
    <property type="entry name" value="MONOACYLGLYCEROL LIPASE"/>
    <property type="match status" value="1"/>
</dbReference>
<dbReference type="InterPro" id="IPR050266">
    <property type="entry name" value="AB_hydrolase_sf"/>
</dbReference>
<evidence type="ECO:0000259" key="1">
    <source>
        <dbReference type="Pfam" id="PF12697"/>
    </source>
</evidence>
<keyword evidence="3" id="KW-1185">Reference proteome</keyword>
<dbReference type="AlphaFoldDB" id="A0A7Y6EZ57"/>
<dbReference type="SUPFAM" id="SSF53474">
    <property type="entry name" value="alpha/beta-Hydrolases"/>
    <property type="match status" value="1"/>
</dbReference>
<dbReference type="Proteomes" id="UP000540128">
    <property type="component" value="Unassembled WGS sequence"/>
</dbReference>
<dbReference type="RefSeq" id="WP_175458550.1">
    <property type="nucleotide sequence ID" value="NZ_JAANNT010000001.1"/>
</dbReference>
<evidence type="ECO:0000313" key="2">
    <source>
        <dbReference type="EMBL" id="NUV27060.1"/>
    </source>
</evidence>
<keyword evidence="2" id="KW-0378">Hydrolase</keyword>
<dbReference type="GO" id="GO:0016020">
    <property type="term" value="C:membrane"/>
    <property type="evidence" value="ECO:0007669"/>
    <property type="project" value="TreeGrafter"/>
</dbReference>
<feature type="domain" description="AB hydrolase-1" evidence="1">
    <location>
        <begin position="62"/>
        <end position="285"/>
    </location>
</feature>
<dbReference type="EMBL" id="JAANNT010000001">
    <property type="protein sequence ID" value="NUV27060.1"/>
    <property type="molecule type" value="Genomic_DNA"/>
</dbReference>